<comment type="pathway">
    <text evidence="7">Polyol metabolism; myo-inositol biosynthesis; myo-inositol from D-glucose 6-phosphate: step 2/2.</text>
</comment>
<dbReference type="GeneID" id="7202722"/>
<keyword evidence="7" id="KW-0378">Hydrolase</keyword>
<dbReference type="RefSeq" id="XP_002182113.1">
    <property type="nucleotide sequence ID" value="XM_002182077.1"/>
</dbReference>
<keyword evidence="4 6" id="KW-0479">Metal-binding</keyword>
<dbReference type="GO" id="GO:0007165">
    <property type="term" value="P:signal transduction"/>
    <property type="evidence" value="ECO:0007669"/>
    <property type="project" value="TreeGrafter"/>
</dbReference>
<dbReference type="Proteomes" id="UP000000759">
    <property type="component" value="Chromosome 14"/>
</dbReference>
<evidence type="ECO:0000313" key="9">
    <source>
        <dbReference type="Proteomes" id="UP000000759"/>
    </source>
</evidence>
<dbReference type="eggNOG" id="KOG2951">
    <property type="taxonomic scope" value="Eukaryota"/>
</dbReference>
<evidence type="ECO:0000313" key="8">
    <source>
        <dbReference type="EMBL" id="EEC46653.1"/>
    </source>
</evidence>
<dbReference type="STRING" id="556484.B7G4P9"/>
<dbReference type="UniPathway" id="UPA00823">
    <property type="reaction ID" value="UER00788"/>
</dbReference>
<evidence type="ECO:0000256" key="2">
    <source>
        <dbReference type="ARBA" id="ARBA00001946"/>
    </source>
</evidence>
<dbReference type="HOGENOM" id="CLU_044118_0_4_1"/>
<reference evidence="8 9" key="1">
    <citation type="journal article" date="2008" name="Nature">
        <title>The Phaeodactylum genome reveals the evolutionary history of diatom genomes.</title>
        <authorList>
            <person name="Bowler C."/>
            <person name="Allen A.E."/>
            <person name="Badger J.H."/>
            <person name="Grimwood J."/>
            <person name="Jabbari K."/>
            <person name="Kuo A."/>
            <person name="Maheswari U."/>
            <person name="Martens C."/>
            <person name="Maumus F."/>
            <person name="Otillar R.P."/>
            <person name="Rayko E."/>
            <person name="Salamov A."/>
            <person name="Vandepoele K."/>
            <person name="Beszteri B."/>
            <person name="Gruber A."/>
            <person name="Heijde M."/>
            <person name="Katinka M."/>
            <person name="Mock T."/>
            <person name="Valentin K."/>
            <person name="Verret F."/>
            <person name="Berges J.A."/>
            <person name="Brownlee C."/>
            <person name="Cadoret J.P."/>
            <person name="Chiovitti A."/>
            <person name="Choi C.J."/>
            <person name="Coesel S."/>
            <person name="De Martino A."/>
            <person name="Detter J.C."/>
            <person name="Durkin C."/>
            <person name="Falciatore A."/>
            <person name="Fournet J."/>
            <person name="Haruta M."/>
            <person name="Huysman M.J."/>
            <person name="Jenkins B.D."/>
            <person name="Jiroutova K."/>
            <person name="Jorgensen R.E."/>
            <person name="Joubert Y."/>
            <person name="Kaplan A."/>
            <person name="Kroger N."/>
            <person name="Kroth P.G."/>
            <person name="La Roche J."/>
            <person name="Lindquist E."/>
            <person name="Lommer M."/>
            <person name="Martin-Jezequel V."/>
            <person name="Lopez P.J."/>
            <person name="Lucas S."/>
            <person name="Mangogna M."/>
            <person name="McGinnis K."/>
            <person name="Medlin L.K."/>
            <person name="Montsant A."/>
            <person name="Oudot-Le Secq M.P."/>
            <person name="Napoli C."/>
            <person name="Obornik M."/>
            <person name="Parker M.S."/>
            <person name="Petit J.L."/>
            <person name="Porcel B.M."/>
            <person name="Poulsen N."/>
            <person name="Robison M."/>
            <person name="Rychlewski L."/>
            <person name="Rynearson T.A."/>
            <person name="Schmutz J."/>
            <person name="Shapiro H."/>
            <person name="Siaut M."/>
            <person name="Stanley M."/>
            <person name="Sussman M.R."/>
            <person name="Taylor A.R."/>
            <person name="Vardi A."/>
            <person name="von Dassow P."/>
            <person name="Vyverman W."/>
            <person name="Willis A."/>
            <person name="Wyrwicz L.S."/>
            <person name="Rokhsar D.S."/>
            <person name="Weissenbach J."/>
            <person name="Armbrust E.V."/>
            <person name="Green B.R."/>
            <person name="Van de Peer Y."/>
            <person name="Grigoriev I.V."/>
        </authorList>
    </citation>
    <scope>NUCLEOTIDE SEQUENCE [LARGE SCALE GENOMIC DNA]</scope>
    <source>
        <strain evidence="8 9">CCAP 1055/1</strain>
    </source>
</reference>
<dbReference type="InterPro" id="IPR000760">
    <property type="entry name" value="Inositol_monophosphatase-like"/>
</dbReference>
<evidence type="ECO:0000256" key="7">
    <source>
        <dbReference type="RuleBase" id="RU364068"/>
    </source>
</evidence>
<dbReference type="Gene3D" id="3.40.190.80">
    <property type="match status" value="1"/>
</dbReference>
<sequence>MSSNRSLRRSMNTAVVASVLLARHTTRSCRPRPAFLVPSFGSQKAKSTPARGGFSTNAADPYGIVRSASLDATGPDAWKSLSSRDCQRLLETASQAARAAGAVITAHLGCAAELEAGATHHSSPAIDVKTNIKDIVTEYDKQAQLAVETIVRAAYPTHSFLGEEDVDPGAAASEAALSTTVQNSESGYVWICDPIDGTANFASGLRLCAVTMAVVYQGITVVGVVYDPHEDELFAAVRGQGATVNGQPLRVADTVTNVHDAIVNAGCPADPAAFATSMRGVLALNGTCRGIRVVACSALTLSWIAAGRLAAHFGYDLSSWDLAAGALLVQEAGGVVTGLDGSEYQLSTRNMLCSNGHVHEDILQVLREADAVSFRRSL</sequence>
<organism evidence="8 9">
    <name type="scientific">Phaeodactylum tricornutum (strain CCAP 1055/1)</name>
    <dbReference type="NCBI Taxonomy" id="556484"/>
    <lineage>
        <taxon>Eukaryota</taxon>
        <taxon>Sar</taxon>
        <taxon>Stramenopiles</taxon>
        <taxon>Ochrophyta</taxon>
        <taxon>Bacillariophyta</taxon>
        <taxon>Bacillariophyceae</taxon>
        <taxon>Bacillariophycidae</taxon>
        <taxon>Naviculales</taxon>
        <taxon>Phaeodactylaceae</taxon>
        <taxon>Phaeodactylum</taxon>
    </lineage>
</organism>
<dbReference type="SUPFAM" id="SSF56655">
    <property type="entry name" value="Carbohydrate phosphatase"/>
    <property type="match status" value="1"/>
</dbReference>
<dbReference type="PROSITE" id="PS00630">
    <property type="entry name" value="IMP_2"/>
    <property type="match status" value="1"/>
</dbReference>
<keyword evidence="9" id="KW-1185">Reference proteome</keyword>
<dbReference type="GO" id="GO:0046872">
    <property type="term" value="F:metal ion binding"/>
    <property type="evidence" value="ECO:0007669"/>
    <property type="project" value="UniProtKB-KW"/>
</dbReference>
<evidence type="ECO:0000256" key="6">
    <source>
        <dbReference type="PIRSR" id="PIRSR600760-2"/>
    </source>
</evidence>
<dbReference type="InParanoid" id="B7G4P9"/>
<dbReference type="OrthoDB" id="10254945at2759"/>
<dbReference type="Pfam" id="PF00459">
    <property type="entry name" value="Inositol_P"/>
    <property type="match status" value="1"/>
</dbReference>
<dbReference type="CDD" id="cd01639">
    <property type="entry name" value="IMPase"/>
    <property type="match status" value="1"/>
</dbReference>
<comment type="similarity">
    <text evidence="3 7">Belongs to the inositol monophosphatase superfamily.</text>
</comment>
<name>B7G4P9_PHATC</name>
<dbReference type="PANTHER" id="PTHR20854">
    <property type="entry name" value="INOSITOL MONOPHOSPHATASE"/>
    <property type="match status" value="1"/>
</dbReference>
<accession>B7G4P9</accession>
<proteinExistence type="inferred from homology"/>
<reference evidence="9" key="2">
    <citation type="submission" date="2008-08" db="EMBL/GenBank/DDBJ databases">
        <authorList>
            <consortium name="Diatom Consortium"/>
            <person name="Grigoriev I."/>
            <person name="Grimwood J."/>
            <person name="Kuo A."/>
            <person name="Otillar R.P."/>
            <person name="Salamov A."/>
            <person name="Detter J.C."/>
            <person name="Lindquist E."/>
            <person name="Shapiro H."/>
            <person name="Lucas S."/>
            <person name="Glavina del Rio T."/>
            <person name="Pitluck S."/>
            <person name="Rokhsar D."/>
            <person name="Bowler C."/>
        </authorList>
    </citation>
    <scope>GENOME REANNOTATION</scope>
    <source>
        <strain evidence="9">CCAP 1055/1</strain>
    </source>
</reference>
<dbReference type="GO" id="GO:0006021">
    <property type="term" value="P:inositol biosynthetic process"/>
    <property type="evidence" value="ECO:0007669"/>
    <property type="project" value="UniProtKB-UniPathway"/>
</dbReference>
<dbReference type="Gene3D" id="3.30.540.10">
    <property type="entry name" value="Fructose-1,6-Bisphosphatase, subunit A, domain 1"/>
    <property type="match status" value="1"/>
</dbReference>
<dbReference type="EC" id="3.1.3.25" evidence="7"/>
<feature type="binding site" evidence="6">
    <location>
        <position position="321"/>
    </location>
    <ligand>
        <name>Mg(2+)</name>
        <dbReference type="ChEBI" id="CHEBI:18420"/>
        <label>1</label>
        <note>catalytic</note>
    </ligand>
</feature>
<comment type="cofactor">
    <cofactor evidence="2 6 7">
        <name>Mg(2+)</name>
        <dbReference type="ChEBI" id="CHEBI:18420"/>
    </cofactor>
</comment>
<dbReference type="GO" id="GO:0046854">
    <property type="term" value="P:phosphatidylinositol phosphate biosynthetic process"/>
    <property type="evidence" value="ECO:0007669"/>
    <property type="project" value="InterPro"/>
</dbReference>
<gene>
    <name evidence="8" type="ORF">PHATRDRAFT_29004</name>
</gene>
<dbReference type="InterPro" id="IPR020550">
    <property type="entry name" value="Inositol_monophosphatase_CS"/>
</dbReference>
<dbReference type="PaxDb" id="2850-Phatr29004"/>
<evidence type="ECO:0000256" key="3">
    <source>
        <dbReference type="ARBA" id="ARBA00009759"/>
    </source>
</evidence>
<evidence type="ECO:0000256" key="4">
    <source>
        <dbReference type="ARBA" id="ARBA00022723"/>
    </source>
</evidence>
<dbReference type="EMBL" id="CM000616">
    <property type="protein sequence ID" value="EEC46653.1"/>
    <property type="molecule type" value="Genomic_DNA"/>
</dbReference>
<comment type="catalytic activity">
    <reaction evidence="1 7">
        <text>a myo-inositol phosphate + H2O = myo-inositol + phosphate</text>
        <dbReference type="Rhea" id="RHEA:24056"/>
        <dbReference type="ChEBI" id="CHEBI:15377"/>
        <dbReference type="ChEBI" id="CHEBI:17268"/>
        <dbReference type="ChEBI" id="CHEBI:43474"/>
        <dbReference type="ChEBI" id="CHEBI:84139"/>
        <dbReference type="EC" id="3.1.3.25"/>
    </reaction>
</comment>
<dbReference type="AlphaFoldDB" id="B7G4P9"/>
<feature type="binding site" evidence="6">
    <location>
        <position position="195"/>
    </location>
    <ligand>
        <name>Mg(2+)</name>
        <dbReference type="ChEBI" id="CHEBI:18420"/>
        <label>1</label>
        <note>catalytic</note>
    </ligand>
</feature>
<protein>
    <recommendedName>
        <fullName evidence="7">Inositol-1-monophosphatase</fullName>
        <ecNumber evidence="7">3.1.3.25</ecNumber>
    </recommendedName>
</protein>
<dbReference type="GO" id="GO:0008934">
    <property type="term" value="F:inositol monophosphate 1-phosphatase activity"/>
    <property type="evidence" value="ECO:0007669"/>
    <property type="project" value="InterPro"/>
</dbReference>
<dbReference type="OMA" id="MAPRAIN"/>
<evidence type="ECO:0000256" key="1">
    <source>
        <dbReference type="ARBA" id="ARBA00001033"/>
    </source>
</evidence>
<evidence type="ECO:0000256" key="5">
    <source>
        <dbReference type="ARBA" id="ARBA00022842"/>
    </source>
</evidence>
<keyword evidence="5 6" id="KW-0460">Magnesium</keyword>
<dbReference type="KEGG" id="pti:PHATRDRAFT_29004"/>
<dbReference type="PANTHER" id="PTHR20854:SF4">
    <property type="entry name" value="INOSITOL-1-MONOPHOSPHATASE-RELATED"/>
    <property type="match status" value="1"/>
</dbReference>
<dbReference type="PRINTS" id="PR00377">
    <property type="entry name" value="IMPHPHTASES"/>
</dbReference>
<feature type="binding site" evidence="6">
    <location>
        <position position="196"/>
    </location>
    <ligand>
        <name>Mg(2+)</name>
        <dbReference type="ChEBI" id="CHEBI:18420"/>
        <label>1</label>
        <note>catalytic</note>
    </ligand>
</feature>
<feature type="binding site" evidence="6">
    <location>
        <position position="163"/>
    </location>
    <ligand>
        <name>Mg(2+)</name>
        <dbReference type="ChEBI" id="CHEBI:18420"/>
        <label>1</label>
        <note>catalytic</note>
    </ligand>
</feature>
<feature type="binding site" evidence="6">
    <location>
        <position position="193"/>
    </location>
    <ligand>
        <name>Mg(2+)</name>
        <dbReference type="ChEBI" id="CHEBI:18420"/>
        <label>1</label>
        <note>catalytic</note>
    </ligand>
</feature>
<dbReference type="InterPro" id="IPR033942">
    <property type="entry name" value="IMPase"/>
</dbReference>